<dbReference type="GeneID" id="10328152"/>
<proteinExistence type="predicted"/>
<dbReference type="RefSeq" id="YP_004323803.1">
    <property type="nucleotide sequence ID" value="NC_015285.1"/>
</dbReference>
<keyword evidence="2" id="KW-1185">Reference proteome</keyword>
<dbReference type="OrthoDB" id="27798at10239"/>
<evidence type="ECO:0000313" key="1">
    <source>
        <dbReference type="EMBL" id="ADO99587.1"/>
    </source>
</evidence>
<sequence>MAAQVAIYVHPFGDASKSRNGAVHPMLELLFYSSLTCAQADSIMLRMRTNENIPPEYKVELIEVMKESTPECYPWDAND</sequence>
<dbReference type="Proteomes" id="UP000006537">
    <property type="component" value="Segment"/>
</dbReference>
<protein>
    <submittedName>
        <fullName evidence="1">Uncharacterized protein</fullName>
    </submittedName>
</protein>
<dbReference type="KEGG" id="vg:10328152"/>
<gene>
    <name evidence="1" type="ORF">Syn33_196</name>
</gene>
<name>E3SR83_9CAUD</name>
<accession>E3SR83</accession>
<dbReference type="EMBL" id="GU071108">
    <property type="protein sequence ID" value="ADO99587.1"/>
    <property type="molecule type" value="Genomic_DNA"/>
</dbReference>
<evidence type="ECO:0000313" key="2">
    <source>
        <dbReference type="Proteomes" id="UP000006537"/>
    </source>
</evidence>
<organism evidence="1 2">
    <name type="scientific">Prochlorococcus phage Syn33</name>
    <dbReference type="NCBI Taxonomy" id="444878"/>
    <lineage>
        <taxon>Viruses</taxon>
        <taxon>Duplodnaviria</taxon>
        <taxon>Heunggongvirae</taxon>
        <taxon>Uroviricota</taxon>
        <taxon>Caudoviricetes</taxon>
        <taxon>Pantevenvirales</taxon>
        <taxon>Kyanoviridae</taxon>
        <taxon>Brizovirus</taxon>
        <taxon>Brizovirus syn33</taxon>
    </lineage>
</organism>
<reference evidence="1 2" key="1">
    <citation type="journal article" date="2010" name="Environ. Microbiol.">
        <title>Genomic analysis of oceanic cyanobacterial myoviruses compared with T4-like myoviruses from diverse hosts and environments.</title>
        <authorList>
            <person name="Sullivan M.B."/>
            <person name="Huang K.H."/>
            <person name="Ignacio-Espinoza J.C."/>
            <person name="Berlin A.M."/>
            <person name="Kelly L."/>
            <person name="Weigele P.R."/>
            <person name="DeFrancesco A.S."/>
            <person name="Kern S.E."/>
            <person name="Thompson L.R."/>
            <person name="Young S."/>
            <person name="Yandava C."/>
            <person name="Fu R."/>
            <person name="Krastins B."/>
            <person name="Chase M."/>
            <person name="Sarracino D."/>
            <person name="Osburne M.S."/>
            <person name="Henn M.R."/>
            <person name="Chisholm S.W."/>
        </authorList>
    </citation>
    <scope>NUCLEOTIDE SEQUENCE [LARGE SCALE GENOMIC DNA]</scope>
    <source>
        <strain evidence="1">Syn33</strain>
    </source>
</reference>